<dbReference type="PANTHER" id="PTHR42939">
    <property type="entry name" value="ABC TRANSPORTER ATP-BINDING PROTEIN ALBC-RELATED"/>
    <property type="match status" value="1"/>
</dbReference>
<proteinExistence type="predicted"/>
<dbReference type="InterPro" id="IPR027417">
    <property type="entry name" value="P-loop_NTPase"/>
</dbReference>
<keyword evidence="6" id="KW-1185">Reference proteome</keyword>
<dbReference type="Pfam" id="PF00005">
    <property type="entry name" value="ABC_tran"/>
    <property type="match status" value="1"/>
</dbReference>
<dbReference type="CDD" id="cd03230">
    <property type="entry name" value="ABC_DR_subfamily_A"/>
    <property type="match status" value="1"/>
</dbReference>
<gene>
    <name evidence="5" type="ORF">CIK66_05405</name>
</gene>
<comment type="caution">
    <text evidence="5">The sequence shown here is derived from an EMBL/GenBank/DDBJ whole genome shotgun (WGS) entry which is preliminary data.</text>
</comment>
<dbReference type="RefSeq" id="WP_096196716.1">
    <property type="nucleotide sequence ID" value="NZ_BAAAIQ010000005.1"/>
</dbReference>
<feature type="domain" description="ABC transporter" evidence="4">
    <location>
        <begin position="21"/>
        <end position="256"/>
    </location>
</feature>
<evidence type="ECO:0000256" key="1">
    <source>
        <dbReference type="ARBA" id="ARBA00022448"/>
    </source>
</evidence>
<dbReference type="OrthoDB" id="9804819at2"/>
<name>A0A2A3YLB3_9MICO</name>
<sequence length="316" mass="33209">MIRPEPSGRPVEPQCPVAPAIRVQQLAVDIPHPRSRYRAPTPALHDISFTAPRGQVTALVGTNGAGKTTVLRALTGALRPAAGSIEVLGRTVGPADRACPEGVGVVPDAPVLPEEWTAQDVIALRRCLGDPFDTSLFPRMLQASGIRPRAMIGSLSAGQTTAFAVAAALATDPQLLVLDEPLTRLDPLARSTLVDLLRDRLTDDDSRSVLLSTHDLEGMDCFVDHLVVLHEGRTVLEGDVDELLEAHVVATYPAGAPQIPLGARPLGRSGAAEALIATDDSVGLAPGTALREPDLPDLVGLTLAARAGRAIGEDRR</sequence>
<dbReference type="InterPro" id="IPR051782">
    <property type="entry name" value="ABC_Transporter_VariousFunc"/>
</dbReference>
<keyword evidence="3" id="KW-0067">ATP-binding</keyword>
<dbReference type="AlphaFoldDB" id="A0A2A3YLB3"/>
<dbReference type="PROSITE" id="PS50893">
    <property type="entry name" value="ABC_TRANSPORTER_2"/>
    <property type="match status" value="1"/>
</dbReference>
<dbReference type="Gene3D" id="3.40.50.300">
    <property type="entry name" value="P-loop containing nucleotide triphosphate hydrolases"/>
    <property type="match status" value="1"/>
</dbReference>
<evidence type="ECO:0000313" key="6">
    <source>
        <dbReference type="Proteomes" id="UP000218598"/>
    </source>
</evidence>
<protein>
    <recommendedName>
        <fullName evidence="4">ABC transporter domain-containing protein</fullName>
    </recommendedName>
</protein>
<dbReference type="GO" id="GO:0005524">
    <property type="term" value="F:ATP binding"/>
    <property type="evidence" value="ECO:0007669"/>
    <property type="project" value="UniProtKB-KW"/>
</dbReference>
<dbReference type="GO" id="GO:0016887">
    <property type="term" value="F:ATP hydrolysis activity"/>
    <property type="evidence" value="ECO:0007669"/>
    <property type="project" value="InterPro"/>
</dbReference>
<dbReference type="Proteomes" id="UP000218598">
    <property type="component" value="Unassembled WGS sequence"/>
</dbReference>
<dbReference type="SUPFAM" id="SSF52540">
    <property type="entry name" value="P-loop containing nucleoside triphosphate hydrolases"/>
    <property type="match status" value="1"/>
</dbReference>
<reference evidence="5 6" key="1">
    <citation type="journal article" date="2017" name="Elife">
        <title>Extensive horizontal gene transfer in cheese-associated bacteria.</title>
        <authorList>
            <person name="Bonham K.S."/>
            <person name="Wolfe B.E."/>
            <person name="Dutton R.J."/>
        </authorList>
    </citation>
    <scope>NUCLEOTIDE SEQUENCE [LARGE SCALE GENOMIC DNA]</scope>
    <source>
        <strain evidence="5 6">341_9</strain>
    </source>
</reference>
<dbReference type="InterPro" id="IPR003593">
    <property type="entry name" value="AAA+_ATPase"/>
</dbReference>
<evidence type="ECO:0000313" key="5">
    <source>
        <dbReference type="EMBL" id="PCC40080.1"/>
    </source>
</evidence>
<dbReference type="PANTHER" id="PTHR42939:SF1">
    <property type="entry name" value="ABC TRANSPORTER ATP-BINDING PROTEIN ALBC-RELATED"/>
    <property type="match status" value="1"/>
</dbReference>
<accession>A0A2A3YLB3</accession>
<dbReference type="EMBL" id="NRGR01000008">
    <property type="protein sequence ID" value="PCC40080.1"/>
    <property type="molecule type" value="Genomic_DNA"/>
</dbReference>
<organism evidence="5 6">
    <name type="scientific">Brachybacterium alimentarium</name>
    <dbReference type="NCBI Taxonomy" id="47845"/>
    <lineage>
        <taxon>Bacteria</taxon>
        <taxon>Bacillati</taxon>
        <taxon>Actinomycetota</taxon>
        <taxon>Actinomycetes</taxon>
        <taxon>Micrococcales</taxon>
        <taxon>Dermabacteraceae</taxon>
        <taxon>Brachybacterium</taxon>
    </lineage>
</organism>
<dbReference type="SMART" id="SM00382">
    <property type="entry name" value="AAA"/>
    <property type="match status" value="1"/>
</dbReference>
<evidence type="ECO:0000259" key="4">
    <source>
        <dbReference type="PROSITE" id="PS50893"/>
    </source>
</evidence>
<evidence type="ECO:0000256" key="2">
    <source>
        <dbReference type="ARBA" id="ARBA00022741"/>
    </source>
</evidence>
<evidence type="ECO:0000256" key="3">
    <source>
        <dbReference type="ARBA" id="ARBA00022840"/>
    </source>
</evidence>
<keyword evidence="2" id="KW-0547">Nucleotide-binding</keyword>
<keyword evidence="1" id="KW-0813">Transport</keyword>
<dbReference type="InterPro" id="IPR003439">
    <property type="entry name" value="ABC_transporter-like_ATP-bd"/>
</dbReference>